<dbReference type="InterPro" id="IPR036852">
    <property type="entry name" value="Peptidase_S8/S53_dom_sf"/>
</dbReference>
<evidence type="ECO:0000313" key="4">
    <source>
        <dbReference type="Proteomes" id="UP000799778"/>
    </source>
</evidence>
<feature type="region of interest" description="Disordered" evidence="1">
    <location>
        <begin position="1"/>
        <end position="26"/>
    </location>
</feature>
<dbReference type="GeneID" id="54291596"/>
<gene>
    <name evidence="3" type="ORF">BU24DRAFT_496494</name>
</gene>
<dbReference type="SUPFAM" id="SSF52743">
    <property type="entry name" value="Subtilisin-like"/>
    <property type="match status" value="1"/>
</dbReference>
<reference evidence="3" key="1">
    <citation type="journal article" date="2020" name="Stud. Mycol.">
        <title>101 Dothideomycetes genomes: a test case for predicting lifestyles and emergence of pathogens.</title>
        <authorList>
            <person name="Haridas S."/>
            <person name="Albert R."/>
            <person name="Binder M."/>
            <person name="Bloem J."/>
            <person name="Labutti K."/>
            <person name="Salamov A."/>
            <person name="Andreopoulos B."/>
            <person name="Baker S."/>
            <person name="Barry K."/>
            <person name="Bills G."/>
            <person name="Bluhm B."/>
            <person name="Cannon C."/>
            <person name="Castanera R."/>
            <person name="Culley D."/>
            <person name="Daum C."/>
            <person name="Ezra D."/>
            <person name="Gonzalez J."/>
            <person name="Henrissat B."/>
            <person name="Kuo A."/>
            <person name="Liang C."/>
            <person name="Lipzen A."/>
            <person name="Lutzoni F."/>
            <person name="Magnuson J."/>
            <person name="Mondo S."/>
            <person name="Nolan M."/>
            <person name="Ohm R."/>
            <person name="Pangilinan J."/>
            <person name="Park H.-J."/>
            <person name="Ramirez L."/>
            <person name="Alfaro M."/>
            <person name="Sun H."/>
            <person name="Tritt A."/>
            <person name="Yoshinaga Y."/>
            <person name="Zwiers L.-H."/>
            <person name="Turgeon B."/>
            <person name="Goodwin S."/>
            <person name="Spatafora J."/>
            <person name="Crous P."/>
            <person name="Grigoriev I."/>
        </authorList>
    </citation>
    <scope>NUCLEOTIDE SEQUENCE</scope>
    <source>
        <strain evidence="3">CBS 175.79</strain>
    </source>
</reference>
<dbReference type="EMBL" id="ML978076">
    <property type="protein sequence ID" value="KAF2010508.1"/>
    <property type="molecule type" value="Genomic_DNA"/>
</dbReference>
<keyword evidence="4" id="KW-1185">Reference proteome</keyword>
<proteinExistence type="predicted"/>
<name>A0A6A5XC21_9PLEO</name>
<dbReference type="Gene3D" id="3.40.50.200">
    <property type="entry name" value="Peptidase S8/S53 domain"/>
    <property type="match status" value="1"/>
</dbReference>
<dbReference type="OrthoDB" id="206201at2759"/>
<evidence type="ECO:0000313" key="3">
    <source>
        <dbReference type="EMBL" id="KAF2010508.1"/>
    </source>
</evidence>
<protein>
    <recommendedName>
        <fullName evidence="2">Peptidase S8/S53 domain-containing protein</fullName>
    </recommendedName>
</protein>
<feature type="region of interest" description="Disordered" evidence="1">
    <location>
        <begin position="607"/>
        <end position="635"/>
    </location>
</feature>
<organism evidence="3 4">
    <name type="scientific">Aaosphaeria arxii CBS 175.79</name>
    <dbReference type="NCBI Taxonomy" id="1450172"/>
    <lineage>
        <taxon>Eukaryota</taxon>
        <taxon>Fungi</taxon>
        <taxon>Dikarya</taxon>
        <taxon>Ascomycota</taxon>
        <taxon>Pezizomycotina</taxon>
        <taxon>Dothideomycetes</taxon>
        <taxon>Pleosporomycetidae</taxon>
        <taxon>Pleosporales</taxon>
        <taxon>Pleosporales incertae sedis</taxon>
        <taxon>Aaosphaeria</taxon>
    </lineage>
</organism>
<accession>A0A6A5XC21</accession>
<feature type="domain" description="Peptidase S8/S53" evidence="2">
    <location>
        <begin position="709"/>
        <end position="881"/>
    </location>
</feature>
<dbReference type="RefSeq" id="XP_033378847.1">
    <property type="nucleotide sequence ID" value="XM_033534199.1"/>
</dbReference>
<dbReference type="InterPro" id="IPR000209">
    <property type="entry name" value="Peptidase_S8/S53_dom"/>
</dbReference>
<dbReference type="GO" id="GO:0006508">
    <property type="term" value="P:proteolysis"/>
    <property type="evidence" value="ECO:0007669"/>
    <property type="project" value="InterPro"/>
</dbReference>
<dbReference type="Pfam" id="PF00082">
    <property type="entry name" value="Peptidase_S8"/>
    <property type="match status" value="1"/>
</dbReference>
<evidence type="ECO:0000256" key="1">
    <source>
        <dbReference type="SAM" id="MobiDB-lite"/>
    </source>
</evidence>
<evidence type="ECO:0000259" key="2">
    <source>
        <dbReference type="Pfam" id="PF00082"/>
    </source>
</evidence>
<sequence length="982" mass="110287">MSQSKGNRPLRDQDKLSHLQNKSQLDSGFDEDQKKLFLDLMAGRPVDMDGYSDEVLAAEDYEGRNLLYRIIFQLKRKKKEKNDIVSPSILALVDRIVTIEPEILTQDIGNGTLLTEAADSRPDIFFRLLDLLLPDQLRTCLDISGNECDQNCSLAPFREHVLIQKYHRHRISPSSELDDKKVNDQDEMAKVTEIANDNEAACLHYEIDMDKVKKMDSRLRTVILGSPEKLRDCLRLLIRADNLDPGSNVTAPPVIPLQSFKRFLPLCASTTFESAVSEGLSPLQLAVQLFRESKVDYTHLFLIVESLVEISPTSIYFSAGDNAGRDKGKTAYRMLGELGLKTGVNEPVERKNSRLKAVELLKETCIGLPQEDLDKKLKYLYSDNEEGSKRIGLNLLSETERIDKDYVSKVRNRSKMHFETILASVRLPYWNPQHRTTFPLSIFEYQAGEITNTLAPAVDPYVGIFDWLRSRGVGKIFTVEVDDMGTEPHSNAAIRDCLRPEVSKGSYKDLNIEVFNWKKHDICSHTVLAAAPNAREVYLYSSGNTAVLRGWAHSSDFGQMKNLEKIYIKIYATNASDLKDCEDFKDDFKCALARNCMRLKKDDIEISLPDPQSSQDGGGMNESRAENDPIDDDDGFLVQNSLSPDDWINGLAHFKQFVQDMANKITDEKKRPTVRVAILDDGVSLRSLAGNDETGKSFRGDKVEYWVGSCSHGTQMMQCIRKLCPMAQLYIGRLDDSRQAEYQKFTTDSCARALEWAGREADIISMSWSFKKKGERRDEGEDKFNGLLKTISEGRDAVIFASLPDKGANANILEYLPVGHEKSGVIKIGSTNRFGAEAPENILAKRDFLLPGEEIEISPGEKEYGSSYATAFAAGLAALMLYCLKVHQALEEDYNDRKSPLALNLSNEDLVKRVKEARTLEGMKSILKVLSVKSATAQIPDKGFFLRPSVVLGKRFGDNDGQQISKLREICSKILPLGENIA</sequence>
<dbReference type="Proteomes" id="UP000799778">
    <property type="component" value="Unassembled WGS sequence"/>
</dbReference>
<dbReference type="AlphaFoldDB" id="A0A6A5XC21"/>
<dbReference type="GO" id="GO:0004252">
    <property type="term" value="F:serine-type endopeptidase activity"/>
    <property type="evidence" value="ECO:0007669"/>
    <property type="project" value="InterPro"/>
</dbReference>